<comment type="caution">
    <text evidence="2">The sequence shown here is derived from an EMBL/GenBank/DDBJ whole genome shotgun (WGS) entry which is preliminary data.</text>
</comment>
<reference evidence="2 3" key="1">
    <citation type="journal article" date="2023" name="Genes (Basel)">
        <title>Chromosome-Level Genome Assembly and Circadian Gene Repertoire of the Patagonia Blennie Eleginops maclovinus-The Closest Ancestral Proxy of Antarctic Cryonotothenioids.</title>
        <authorList>
            <person name="Cheng C.C."/>
            <person name="Rivera-Colon A.G."/>
            <person name="Minhas B.F."/>
            <person name="Wilson L."/>
            <person name="Rayamajhi N."/>
            <person name="Vargas-Chacoff L."/>
            <person name="Catchen J.M."/>
        </authorList>
    </citation>
    <scope>NUCLEOTIDE SEQUENCE [LARGE SCALE GENOMIC DNA]</scope>
    <source>
        <strain evidence="2">JMC-PN-2008</strain>
    </source>
</reference>
<keyword evidence="3" id="KW-1185">Reference proteome</keyword>
<dbReference type="Proteomes" id="UP001346869">
    <property type="component" value="Unassembled WGS sequence"/>
</dbReference>
<reference evidence="2 3" key="2">
    <citation type="journal article" date="2023" name="Mol. Biol. Evol.">
        <title>Genomics of Secondarily Temperate Adaptation in the Only Non-Antarctic Icefish.</title>
        <authorList>
            <person name="Rivera-Colon A.G."/>
            <person name="Rayamajhi N."/>
            <person name="Minhas B.F."/>
            <person name="Madrigal G."/>
            <person name="Bilyk K.T."/>
            <person name="Yoon V."/>
            <person name="Hune M."/>
            <person name="Gregory S."/>
            <person name="Cheng C.H.C."/>
            <person name="Catchen J.M."/>
        </authorList>
    </citation>
    <scope>NUCLEOTIDE SEQUENCE [LARGE SCALE GENOMIC DNA]</scope>
    <source>
        <strain evidence="2">JMC-PN-2008</strain>
    </source>
</reference>
<sequence>MGILIGTQICACLIVATKAKSSYPFSPPAMCTGWHKGRVVLCLQDAQDAQCSCHQVCSLLLWFRCSRLIRPPCSTWRPISASLNNIPADPSSH</sequence>
<evidence type="ECO:0000313" key="3">
    <source>
        <dbReference type="Proteomes" id="UP001346869"/>
    </source>
</evidence>
<feature type="chain" id="PRO_5042984191" description="Secreted protein" evidence="1">
    <location>
        <begin position="20"/>
        <end position="93"/>
    </location>
</feature>
<feature type="signal peptide" evidence="1">
    <location>
        <begin position="1"/>
        <end position="19"/>
    </location>
</feature>
<gene>
    <name evidence="2" type="ORF">PBY51_004131</name>
</gene>
<protein>
    <recommendedName>
        <fullName evidence="4">Secreted protein</fullName>
    </recommendedName>
</protein>
<evidence type="ECO:0008006" key="4">
    <source>
        <dbReference type="Google" id="ProtNLM"/>
    </source>
</evidence>
<dbReference type="EMBL" id="JAUZQC010000005">
    <property type="protein sequence ID" value="KAK5871239.1"/>
    <property type="molecule type" value="Genomic_DNA"/>
</dbReference>
<dbReference type="AlphaFoldDB" id="A0AAN7Y258"/>
<accession>A0AAN7Y258</accession>
<evidence type="ECO:0000313" key="2">
    <source>
        <dbReference type="EMBL" id="KAK5871239.1"/>
    </source>
</evidence>
<organism evidence="2 3">
    <name type="scientific">Eleginops maclovinus</name>
    <name type="common">Patagonian blennie</name>
    <name type="synonym">Eleginus maclovinus</name>
    <dbReference type="NCBI Taxonomy" id="56733"/>
    <lineage>
        <taxon>Eukaryota</taxon>
        <taxon>Metazoa</taxon>
        <taxon>Chordata</taxon>
        <taxon>Craniata</taxon>
        <taxon>Vertebrata</taxon>
        <taxon>Euteleostomi</taxon>
        <taxon>Actinopterygii</taxon>
        <taxon>Neopterygii</taxon>
        <taxon>Teleostei</taxon>
        <taxon>Neoteleostei</taxon>
        <taxon>Acanthomorphata</taxon>
        <taxon>Eupercaria</taxon>
        <taxon>Perciformes</taxon>
        <taxon>Notothenioidei</taxon>
        <taxon>Eleginopidae</taxon>
        <taxon>Eleginops</taxon>
    </lineage>
</organism>
<proteinExistence type="predicted"/>
<keyword evidence="1" id="KW-0732">Signal</keyword>
<name>A0AAN7Y258_ELEMC</name>
<evidence type="ECO:0000256" key="1">
    <source>
        <dbReference type="SAM" id="SignalP"/>
    </source>
</evidence>